<dbReference type="PATRIC" id="fig|1747903.4.peg.141"/>
<keyword evidence="2" id="KW-1185">Reference proteome</keyword>
<comment type="caution">
    <text evidence="1">The sequence shown here is derived from an EMBL/GenBank/DDBJ whole genome shotgun (WGS) entry which is preliminary data.</text>
</comment>
<evidence type="ECO:0000313" key="2">
    <source>
        <dbReference type="Proteomes" id="UP000092713"/>
    </source>
</evidence>
<dbReference type="RefSeq" id="WP_065310457.1">
    <property type="nucleotide sequence ID" value="NZ_LOCQ01000062.1"/>
</dbReference>
<proteinExistence type="predicted"/>
<organism evidence="1 2">
    <name type="scientific">Janthinobacterium psychrotolerans</name>
    <dbReference type="NCBI Taxonomy" id="1747903"/>
    <lineage>
        <taxon>Bacteria</taxon>
        <taxon>Pseudomonadati</taxon>
        <taxon>Pseudomonadota</taxon>
        <taxon>Betaproteobacteria</taxon>
        <taxon>Burkholderiales</taxon>
        <taxon>Oxalobacteraceae</taxon>
        <taxon>Janthinobacterium</taxon>
    </lineage>
</organism>
<dbReference type="AlphaFoldDB" id="A0A1A7BSZ6"/>
<protein>
    <recommendedName>
        <fullName evidence="3">Aromatic ring-opening dioxygenase LigA</fullName>
    </recommendedName>
</protein>
<evidence type="ECO:0000313" key="1">
    <source>
        <dbReference type="EMBL" id="OBV36661.1"/>
    </source>
</evidence>
<dbReference type="EMBL" id="LOCQ01000062">
    <property type="protein sequence ID" value="OBV36661.1"/>
    <property type="molecule type" value="Genomic_DNA"/>
</dbReference>
<gene>
    <name evidence="1" type="ORF">ASR47_1001133</name>
</gene>
<dbReference type="Proteomes" id="UP000092713">
    <property type="component" value="Unassembled WGS sequence"/>
</dbReference>
<evidence type="ECO:0008006" key="3">
    <source>
        <dbReference type="Google" id="ProtNLM"/>
    </source>
</evidence>
<dbReference type="OrthoDB" id="8891769at2"/>
<name>A0A1A7BSZ6_9BURK</name>
<sequence>MSTHLNFINRSSDTNNSQIVIYQKNVATGVDELAVAWRVIQNCGVSDNYPFTFPQSMDISASDSWGNYTQRRATQHGEMHHVVLTGSGGMLLPCGPATSSREVQVRNDLSKGAINAGIYKDGRLLALKSNIAPGQKAVFEFKPTIWIGAVSQAVPGAVMNSAILSDVNTELSLLGIASADIVMTGGGCGSNPPPFSFTLENVVMA</sequence>
<dbReference type="STRING" id="1747903.ASR47_1001133"/>
<accession>A0A1A7BSZ6</accession>
<reference evidence="1 2" key="1">
    <citation type="submission" date="2016-04" db="EMBL/GenBank/DDBJ databases">
        <title>Draft genome sequence of Janthinobacterium psychrotolerans sp. nov., isolated from freshwater sediments in Denmark.</title>
        <authorList>
            <person name="Gong X."/>
            <person name="Skrivergaard S."/>
            <person name="Korsgaard B.S."/>
            <person name="Schreiber L."/>
            <person name="Marshall I.P."/>
            <person name="Finster K."/>
            <person name="Schramm A."/>
        </authorList>
    </citation>
    <scope>NUCLEOTIDE SEQUENCE [LARGE SCALE GENOMIC DNA]</scope>
    <source>
        <strain evidence="1 2">S3-2</strain>
    </source>
</reference>